<evidence type="ECO:0000256" key="1">
    <source>
        <dbReference type="SAM" id="MobiDB-lite"/>
    </source>
</evidence>
<dbReference type="AlphaFoldDB" id="A0A926HPC6"/>
<protein>
    <submittedName>
        <fullName evidence="2">Uncharacterized protein</fullName>
    </submittedName>
</protein>
<dbReference type="Proteomes" id="UP000623172">
    <property type="component" value="Unassembled WGS sequence"/>
</dbReference>
<sequence>MMLFCNHDPVSDDFSRDLRCFRCGEEVCDFLYDLEGAWLCEDCFDLICLEFKRRARYDAFDLAEALREPLRDIERRTGDGVAAAEMGAPGNGVSAQAGDDASGDGVSVRAEGAVGQRPGEDPGGAAQ</sequence>
<dbReference type="EMBL" id="JACRSR010000001">
    <property type="protein sequence ID" value="MBC8530555.1"/>
    <property type="molecule type" value="Genomic_DNA"/>
</dbReference>
<feature type="region of interest" description="Disordered" evidence="1">
    <location>
        <begin position="81"/>
        <end position="127"/>
    </location>
</feature>
<keyword evidence="3" id="KW-1185">Reference proteome</keyword>
<name>A0A926HPC6_9FIRM</name>
<accession>A0A926HPC6</accession>
<proteinExistence type="predicted"/>
<reference evidence="2" key="1">
    <citation type="submission" date="2020-08" db="EMBL/GenBank/DDBJ databases">
        <title>Genome public.</title>
        <authorList>
            <person name="Liu C."/>
            <person name="Sun Q."/>
        </authorList>
    </citation>
    <scope>NUCLEOTIDE SEQUENCE</scope>
    <source>
        <strain evidence="2">NSJ-53</strain>
    </source>
</reference>
<gene>
    <name evidence="2" type="ORF">H8696_01670</name>
</gene>
<evidence type="ECO:0000313" key="2">
    <source>
        <dbReference type="EMBL" id="MBC8530555.1"/>
    </source>
</evidence>
<evidence type="ECO:0000313" key="3">
    <source>
        <dbReference type="Proteomes" id="UP000623172"/>
    </source>
</evidence>
<comment type="caution">
    <text evidence="2">The sequence shown here is derived from an EMBL/GenBank/DDBJ whole genome shotgun (WGS) entry which is preliminary data.</text>
</comment>
<dbReference type="RefSeq" id="WP_249314529.1">
    <property type="nucleotide sequence ID" value="NZ_JACRSR010000001.1"/>
</dbReference>
<organism evidence="2 3">
    <name type="scientific">Gehongia tenuis</name>
    <dbReference type="NCBI Taxonomy" id="2763655"/>
    <lineage>
        <taxon>Bacteria</taxon>
        <taxon>Bacillati</taxon>
        <taxon>Bacillota</taxon>
        <taxon>Clostridia</taxon>
        <taxon>Christensenellales</taxon>
        <taxon>Christensenellaceae</taxon>
        <taxon>Gehongia</taxon>
    </lineage>
</organism>